<dbReference type="InterPro" id="IPR036514">
    <property type="entry name" value="SGNH_hydro_sf"/>
</dbReference>
<evidence type="ECO:0000256" key="1">
    <source>
        <dbReference type="ARBA" id="ARBA00022801"/>
    </source>
</evidence>
<dbReference type="PANTHER" id="PTHR31988:SF19">
    <property type="entry name" value="9-O-ACETYL-N-ACETYLNEURAMINIC ACID DEACETYLASE-RELATED"/>
    <property type="match status" value="1"/>
</dbReference>
<dbReference type="SUPFAM" id="SSF52266">
    <property type="entry name" value="SGNH hydrolase"/>
    <property type="match status" value="1"/>
</dbReference>
<dbReference type="PANTHER" id="PTHR31988">
    <property type="entry name" value="ESTERASE, PUTATIVE (DUF303)-RELATED"/>
    <property type="match status" value="1"/>
</dbReference>
<sequence>MATDPEKTPTVDEPKTADQIFILSGQSNMSGRGGVTGHGPHKKWDAIVPLECRPDPQILRFTAHLHWERAHEPLHRDIDSKKTCGVGPGMAFARAVRAHDPKCTGPLGLVPCAVGGTAIREWARGSHLYENMVRRARESVRGGGRIQGLIWYQGESDSYTREDAEGYKGKMEELVKNVRADLGLPLLPIIQVAIVSGGDAAYVETVREAQLGMRVENAVCVDAKGLDLKKDNLHLTTEAQVKLGAMLAEAYVKNFLILLPDALIRGSWRC</sequence>
<keyword evidence="4" id="KW-1185">Reference proteome</keyword>
<reference evidence="3 4" key="1">
    <citation type="submission" date="2024-01" db="EMBL/GenBank/DDBJ databases">
        <title>Genome assemblies of Stephania.</title>
        <authorList>
            <person name="Yang L."/>
        </authorList>
    </citation>
    <scope>NUCLEOTIDE SEQUENCE [LARGE SCALE GENOMIC DNA]</scope>
    <source>
        <strain evidence="3">YNDBR</strain>
        <tissue evidence="3">Leaf</tissue>
    </source>
</reference>
<name>A0AAP0JN12_9MAGN</name>
<protein>
    <recommendedName>
        <fullName evidence="2">Sialate O-acetylesterase domain-containing protein</fullName>
    </recommendedName>
</protein>
<gene>
    <name evidence="3" type="ORF">Syun_015187</name>
</gene>
<proteinExistence type="predicted"/>
<feature type="domain" description="Sialate O-acetylesterase" evidence="2">
    <location>
        <begin position="19"/>
        <end position="253"/>
    </location>
</feature>
<dbReference type="InterPro" id="IPR052940">
    <property type="entry name" value="Carb_Esterase_6"/>
</dbReference>
<evidence type="ECO:0000313" key="4">
    <source>
        <dbReference type="Proteomes" id="UP001420932"/>
    </source>
</evidence>
<accession>A0AAP0JN12</accession>
<dbReference type="EMBL" id="JBBNAF010000006">
    <property type="protein sequence ID" value="KAK9135857.1"/>
    <property type="molecule type" value="Genomic_DNA"/>
</dbReference>
<evidence type="ECO:0000259" key="2">
    <source>
        <dbReference type="Pfam" id="PF03629"/>
    </source>
</evidence>
<evidence type="ECO:0000313" key="3">
    <source>
        <dbReference type="EMBL" id="KAK9135857.1"/>
    </source>
</evidence>
<dbReference type="GO" id="GO:0016787">
    <property type="term" value="F:hydrolase activity"/>
    <property type="evidence" value="ECO:0007669"/>
    <property type="project" value="UniProtKB-KW"/>
</dbReference>
<dbReference type="InterPro" id="IPR005181">
    <property type="entry name" value="SASA"/>
</dbReference>
<organism evidence="3 4">
    <name type="scientific">Stephania yunnanensis</name>
    <dbReference type="NCBI Taxonomy" id="152371"/>
    <lineage>
        <taxon>Eukaryota</taxon>
        <taxon>Viridiplantae</taxon>
        <taxon>Streptophyta</taxon>
        <taxon>Embryophyta</taxon>
        <taxon>Tracheophyta</taxon>
        <taxon>Spermatophyta</taxon>
        <taxon>Magnoliopsida</taxon>
        <taxon>Ranunculales</taxon>
        <taxon>Menispermaceae</taxon>
        <taxon>Menispermoideae</taxon>
        <taxon>Cissampelideae</taxon>
        <taxon>Stephania</taxon>
    </lineage>
</organism>
<dbReference type="AlphaFoldDB" id="A0AAP0JN12"/>
<dbReference type="Gene3D" id="3.40.50.1110">
    <property type="entry name" value="SGNH hydrolase"/>
    <property type="match status" value="1"/>
</dbReference>
<keyword evidence="1" id="KW-0378">Hydrolase</keyword>
<dbReference type="Pfam" id="PF03629">
    <property type="entry name" value="SASA"/>
    <property type="match status" value="1"/>
</dbReference>
<comment type="caution">
    <text evidence="3">The sequence shown here is derived from an EMBL/GenBank/DDBJ whole genome shotgun (WGS) entry which is preliminary data.</text>
</comment>
<dbReference type="Proteomes" id="UP001420932">
    <property type="component" value="Unassembled WGS sequence"/>
</dbReference>